<feature type="DNA-binding region" description="H-T-H motif" evidence="2">
    <location>
        <begin position="58"/>
        <end position="77"/>
    </location>
</feature>
<evidence type="ECO:0000313" key="5">
    <source>
        <dbReference type="EMBL" id="ACY23654.1"/>
    </source>
</evidence>
<proteinExistence type="predicted"/>
<dbReference type="Proteomes" id="UP000001219">
    <property type="component" value="Chromosome"/>
</dbReference>
<feature type="region of interest" description="Disordered" evidence="3">
    <location>
        <begin position="1"/>
        <end position="27"/>
    </location>
</feature>
<keyword evidence="1 2" id="KW-0238">DNA-binding</keyword>
<dbReference type="PANTHER" id="PTHR43479:SF11">
    <property type="entry name" value="ACREF_ENVCD OPERON REPRESSOR-RELATED"/>
    <property type="match status" value="1"/>
</dbReference>
<dbReference type="KEGG" id="gbr:Gbro_4521"/>
<feature type="domain" description="HTH tetR-type" evidence="4">
    <location>
        <begin position="35"/>
        <end position="95"/>
    </location>
</feature>
<gene>
    <name evidence="5" type="ordered locus">Gbro_4521</name>
</gene>
<organism evidence="5 6">
    <name type="scientific">Gordonia bronchialis (strain ATCC 25592 / DSM 43247 / BCRC 13721 / JCM 3198 / KCTC 3076 / NBRC 16047 / NCTC 10667)</name>
    <name type="common">Rhodococcus bronchialis</name>
    <dbReference type="NCBI Taxonomy" id="526226"/>
    <lineage>
        <taxon>Bacteria</taxon>
        <taxon>Bacillati</taxon>
        <taxon>Actinomycetota</taxon>
        <taxon>Actinomycetes</taxon>
        <taxon>Mycobacteriales</taxon>
        <taxon>Gordoniaceae</taxon>
        <taxon>Gordonia</taxon>
    </lineage>
</organism>
<evidence type="ECO:0000259" key="4">
    <source>
        <dbReference type="PROSITE" id="PS50977"/>
    </source>
</evidence>
<reference evidence="5 6" key="2">
    <citation type="journal article" date="2010" name="Stand. Genomic Sci.">
        <title>Complete genome sequence of Gordonia bronchialis type strain (3410).</title>
        <authorList>
            <person name="Ivanova N."/>
            <person name="Sikorski J."/>
            <person name="Jando M."/>
            <person name="Lapidus A."/>
            <person name="Nolan M."/>
            <person name="Lucas S."/>
            <person name="Del Rio T.G."/>
            <person name="Tice H."/>
            <person name="Copeland A."/>
            <person name="Cheng J.F."/>
            <person name="Chen F."/>
            <person name="Bruce D."/>
            <person name="Goodwin L."/>
            <person name="Pitluck S."/>
            <person name="Mavromatis K."/>
            <person name="Ovchinnikova G."/>
            <person name="Pati A."/>
            <person name="Chen A."/>
            <person name="Palaniappan K."/>
            <person name="Land M."/>
            <person name="Hauser L."/>
            <person name="Chang Y.J."/>
            <person name="Jeffries C.D."/>
            <person name="Chain P."/>
            <person name="Saunders E."/>
            <person name="Han C."/>
            <person name="Detter J.C."/>
            <person name="Brettin T."/>
            <person name="Rohde M."/>
            <person name="Goker M."/>
            <person name="Bristow J."/>
            <person name="Eisen J.A."/>
            <person name="Markowitz V."/>
            <person name="Hugenholtz P."/>
            <person name="Klenk H.P."/>
            <person name="Kyrpides N.C."/>
        </authorList>
    </citation>
    <scope>NUCLEOTIDE SEQUENCE [LARGE SCALE GENOMIC DNA]</scope>
    <source>
        <strain evidence="6">ATCC 25592 / DSM 43247 / BCRC 13721 / JCM 3198 / KCTC 3076 / NBRC 16047 / NCTC 10667</strain>
    </source>
</reference>
<reference evidence="6" key="1">
    <citation type="submission" date="2009-10" db="EMBL/GenBank/DDBJ databases">
        <title>The complete chromosome of Gordonia bronchialis DSM 43247.</title>
        <authorList>
            <consortium name="US DOE Joint Genome Institute (JGI-PGF)"/>
            <person name="Lucas S."/>
            <person name="Copeland A."/>
            <person name="Lapidus A."/>
            <person name="Glavina del Rio T."/>
            <person name="Dalin E."/>
            <person name="Tice H."/>
            <person name="Bruce D."/>
            <person name="Goodwin L."/>
            <person name="Pitluck S."/>
            <person name="Kyrpides N."/>
            <person name="Mavromatis K."/>
            <person name="Ivanova N."/>
            <person name="Ovchinnikova G."/>
            <person name="Saunders E."/>
            <person name="Brettin T."/>
            <person name="Detter J.C."/>
            <person name="Han C."/>
            <person name="Larimer F."/>
            <person name="Land M."/>
            <person name="Hauser L."/>
            <person name="Markowitz V."/>
            <person name="Cheng J.-F."/>
            <person name="Hugenholtz P."/>
            <person name="Woyke T."/>
            <person name="Wu D."/>
            <person name="Jando M."/>
            <person name="Schneider S."/>
            <person name="Goeker M."/>
            <person name="Klenk H.-P."/>
            <person name="Eisen J.A."/>
        </authorList>
    </citation>
    <scope>NUCLEOTIDE SEQUENCE [LARGE SCALE GENOMIC DNA]</scope>
    <source>
        <strain evidence="6">ATCC 25592 / DSM 43247 / BCRC 13721 / JCM 3198 / KCTC 3076 / NBRC 16047 / NCTC 10667</strain>
    </source>
</reference>
<keyword evidence="6" id="KW-1185">Reference proteome</keyword>
<dbReference type="eggNOG" id="COG1309">
    <property type="taxonomic scope" value="Bacteria"/>
</dbReference>
<dbReference type="EMBL" id="CP001802">
    <property type="protein sequence ID" value="ACY23654.1"/>
    <property type="molecule type" value="Genomic_DNA"/>
</dbReference>
<dbReference type="HOGENOM" id="CLU_069356_13_2_11"/>
<evidence type="ECO:0000313" key="6">
    <source>
        <dbReference type="Proteomes" id="UP000001219"/>
    </source>
</evidence>
<dbReference type="AlphaFoldDB" id="D0L6U4"/>
<accession>D0L6U4</accession>
<evidence type="ECO:0000256" key="3">
    <source>
        <dbReference type="SAM" id="MobiDB-lite"/>
    </source>
</evidence>
<dbReference type="Gene3D" id="1.10.357.10">
    <property type="entry name" value="Tetracycline Repressor, domain 2"/>
    <property type="match status" value="1"/>
</dbReference>
<dbReference type="PROSITE" id="PS50977">
    <property type="entry name" value="HTH_TETR_2"/>
    <property type="match status" value="1"/>
</dbReference>
<evidence type="ECO:0000256" key="2">
    <source>
        <dbReference type="PROSITE-ProRule" id="PRU00335"/>
    </source>
</evidence>
<evidence type="ECO:0000256" key="1">
    <source>
        <dbReference type="ARBA" id="ARBA00023125"/>
    </source>
</evidence>
<sequence>MARESSTSTGRAGSGSDSGATLRAYGGEGGDTRVARRRSALIDAGLDLLGAGENATVTVRGVCRQAGLTARYFYESFESVDELVGVLYDEVISELADAGLRAFDEGSDMESKVRGGVTAMVDIIAADQRKGRLLFSQSLQSPVIAAKRMESTTLFAGLTLQSASGVIDLDPELGSGAAFGIAHYQVGGLSRLLAAWVEGDVDMTRDAIVDLSVRLLLAPAELFHVHGLIDRAGGGRSNAAESST</sequence>
<dbReference type="RefSeq" id="WP_012836139.1">
    <property type="nucleotide sequence ID" value="NC_013441.1"/>
</dbReference>
<dbReference type="PANTHER" id="PTHR43479">
    <property type="entry name" value="ACREF/ENVCD OPERON REPRESSOR-RELATED"/>
    <property type="match status" value="1"/>
</dbReference>
<dbReference type="SUPFAM" id="SSF46689">
    <property type="entry name" value="Homeodomain-like"/>
    <property type="match status" value="1"/>
</dbReference>
<name>D0L6U4_GORB4</name>
<protein>
    <recommendedName>
        <fullName evidence="4">HTH tetR-type domain-containing protein</fullName>
    </recommendedName>
</protein>
<dbReference type="GO" id="GO:0003677">
    <property type="term" value="F:DNA binding"/>
    <property type="evidence" value="ECO:0007669"/>
    <property type="project" value="UniProtKB-UniRule"/>
</dbReference>
<dbReference type="STRING" id="526226.Gbro_4521"/>
<dbReference type="InterPro" id="IPR009057">
    <property type="entry name" value="Homeodomain-like_sf"/>
</dbReference>
<feature type="compositionally biased region" description="Low complexity" evidence="3">
    <location>
        <begin position="1"/>
        <end position="21"/>
    </location>
</feature>
<dbReference type="InterPro" id="IPR050624">
    <property type="entry name" value="HTH-type_Tx_Regulator"/>
</dbReference>
<dbReference type="InterPro" id="IPR001647">
    <property type="entry name" value="HTH_TetR"/>
</dbReference>